<keyword evidence="6" id="KW-1185">Reference proteome</keyword>
<dbReference type="PIRSF" id="PIRSF000521">
    <property type="entry name" value="Transaminase_4ab_Lys_Orn"/>
    <property type="match status" value="1"/>
</dbReference>
<dbReference type="GO" id="GO:0008483">
    <property type="term" value="F:transaminase activity"/>
    <property type="evidence" value="ECO:0007669"/>
    <property type="project" value="InterPro"/>
</dbReference>
<gene>
    <name evidence="5" type="primary">LOC100184516</name>
</gene>
<evidence type="ECO:0000256" key="4">
    <source>
        <dbReference type="RuleBase" id="RU003560"/>
    </source>
</evidence>
<reference evidence="5" key="3">
    <citation type="submission" date="2025-08" db="UniProtKB">
        <authorList>
            <consortium name="Ensembl"/>
        </authorList>
    </citation>
    <scope>IDENTIFICATION</scope>
</reference>
<dbReference type="InterPro" id="IPR015424">
    <property type="entry name" value="PyrdxlP-dep_Trfase"/>
</dbReference>
<reference evidence="5" key="2">
    <citation type="journal article" date="2008" name="Genome Biol.">
        <title>Improved genome assembly and evidence-based global gene model set for the chordate Ciona intestinalis: new insight into intron and operon populations.</title>
        <authorList>
            <person name="Satou Y."/>
            <person name="Mineta K."/>
            <person name="Ogasawara M."/>
            <person name="Sasakura Y."/>
            <person name="Shoguchi E."/>
            <person name="Ueno K."/>
            <person name="Yamada L."/>
            <person name="Matsumoto J."/>
            <person name="Wasserscheid J."/>
            <person name="Dewar K."/>
            <person name="Wiley G.B."/>
            <person name="Macmil S.L."/>
            <person name="Roe B.A."/>
            <person name="Zeller R.W."/>
            <person name="Hastings K.E."/>
            <person name="Lemaire P."/>
            <person name="Lindquist E."/>
            <person name="Endo T."/>
            <person name="Hotta K."/>
            <person name="Inaba K."/>
        </authorList>
    </citation>
    <scope>NUCLEOTIDE SEQUENCE [LARGE SCALE GENOMIC DNA]</scope>
    <source>
        <strain evidence="5">wild type</strain>
    </source>
</reference>
<dbReference type="InterPro" id="IPR005814">
    <property type="entry name" value="Aminotrans_3"/>
</dbReference>
<dbReference type="SUPFAM" id="SSF53383">
    <property type="entry name" value="PLP-dependent transferases"/>
    <property type="match status" value="1"/>
</dbReference>
<keyword evidence="3 4" id="KW-0663">Pyridoxal phosphate</keyword>
<dbReference type="InterPro" id="IPR049704">
    <property type="entry name" value="Aminotrans_3_PPA_site"/>
</dbReference>
<comment type="similarity">
    <text evidence="2 4">Belongs to the class-III pyridoxal-phosphate-dependent aminotransferase family.</text>
</comment>
<dbReference type="GeneID" id="100184516"/>
<dbReference type="EMBL" id="EAAA01000541">
    <property type="status" value="NOT_ANNOTATED_CDS"/>
    <property type="molecule type" value="Genomic_DNA"/>
</dbReference>
<dbReference type="Proteomes" id="UP000008144">
    <property type="component" value="Chromosome 10"/>
</dbReference>
<dbReference type="FunCoup" id="F6XEV8">
    <property type="interactions" value="16"/>
</dbReference>
<reference evidence="6" key="1">
    <citation type="journal article" date="2002" name="Science">
        <title>The draft genome of Ciona intestinalis: insights into chordate and vertebrate origins.</title>
        <authorList>
            <person name="Dehal P."/>
            <person name="Satou Y."/>
            <person name="Campbell R.K."/>
            <person name="Chapman J."/>
            <person name="Degnan B."/>
            <person name="De Tomaso A."/>
            <person name="Davidson B."/>
            <person name="Di Gregorio A."/>
            <person name="Gelpke M."/>
            <person name="Goodstein D.M."/>
            <person name="Harafuji N."/>
            <person name="Hastings K.E."/>
            <person name="Ho I."/>
            <person name="Hotta K."/>
            <person name="Huang W."/>
            <person name="Kawashima T."/>
            <person name="Lemaire P."/>
            <person name="Martinez D."/>
            <person name="Meinertzhagen I.A."/>
            <person name="Necula S."/>
            <person name="Nonaka M."/>
            <person name="Putnam N."/>
            <person name="Rash S."/>
            <person name="Saiga H."/>
            <person name="Satake M."/>
            <person name="Terry A."/>
            <person name="Yamada L."/>
            <person name="Wang H.G."/>
            <person name="Awazu S."/>
            <person name="Azumi K."/>
            <person name="Boore J."/>
            <person name="Branno M."/>
            <person name="Chin-Bow S."/>
            <person name="DeSantis R."/>
            <person name="Doyle S."/>
            <person name="Francino P."/>
            <person name="Keys D.N."/>
            <person name="Haga S."/>
            <person name="Hayashi H."/>
            <person name="Hino K."/>
            <person name="Imai K.S."/>
            <person name="Inaba K."/>
            <person name="Kano S."/>
            <person name="Kobayashi K."/>
            <person name="Kobayashi M."/>
            <person name="Lee B.I."/>
            <person name="Makabe K.W."/>
            <person name="Manohar C."/>
            <person name="Matassi G."/>
            <person name="Medina M."/>
            <person name="Mochizuki Y."/>
            <person name="Mount S."/>
            <person name="Morishita T."/>
            <person name="Miura S."/>
            <person name="Nakayama A."/>
            <person name="Nishizaka S."/>
            <person name="Nomoto H."/>
            <person name="Ohta F."/>
            <person name="Oishi K."/>
            <person name="Rigoutsos I."/>
            <person name="Sano M."/>
            <person name="Sasaki A."/>
            <person name="Sasakura Y."/>
            <person name="Shoguchi E."/>
            <person name="Shin-i T."/>
            <person name="Spagnuolo A."/>
            <person name="Stainier D."/>
            <person name="Suzuki M.M."/>
            <person name="Tassy O."/>
            <person name="Takatori N."/>
            <person name="Tokuoka M."/>
            <person name="Yagi K."/>
            <person name="Yoshizaki F."/>
            <person name="Wada S."/>
            <person name="Zhang C."/>
            <person name="Hyatt P.D."/>
            <person name="Larimer F."/>
            <person name="Detter C."/>
            <person name="Doggett N."/>
            <person name="Glavina T."/>
            <person name="Hawkins T."/>
            <person name="Richardson P."/>
            <person name="Lucas S."/>
            <person name="Kohara Y."/>
            <person name="Levine M."/>
            <person name="Satoh N."/>
            <person name="Rokhsar D.S."/>
        </authorList>
    </citation>
    <scope>NUCLEOTIDE SEQUENCE [LARGE SCALE GENOMIC DNA]</scope>
</reference>
<dbReference type="Ensembl" id="ENSCINT00000011484.3">
    <property type="protein sequence ID" value="ENSCINP00000011484.3"/>
    <property type="gene ID" value="ENSCING00000005541.3"/>
</dbReference>
<reference evidence="5" key="4">
    <citation type="submission" date="2025-09" db="UniProtKB">
        <authorList>
            <consortium name="Ensembl"/>
        </authorList>
    </citation>
    <scope>IDENTIFICATION</scope>
</reference>
<dbReference type="KEGG" id="cin:100184516"/>
<accession>A0A1W2WME9</accession>
<dbReference type="AlphaFoldDB" id="F6XEV8"/>
<dbReference type="InterPro" id="IPR015422">
    <property type="entry name" value="PyrdxlP-dep_Trfase_small"/>
</dbReference>
<evidence type="ECO:0000256" key="1">
    <source>
        <dbReference type="ARBA" id="ARBA00001933"/>
    </source>
</evidence>
<dbReference type="Gene3D" id="3.40.640.10">
    <property type="entry name" value="Type I PLP-dependent aspartate aminotransferase-like (Major domain)"/>
    <property type="match status" value="1"/>
</dbReference>
<evidence type="ECO:0000313" key="5">
    <source>
        <dbReference type="Ensembl" id="ENSCINP00000011484.3"/>
    </source>
</evidence>
<dbReference type="OrthoDB" id="10261433at2759"/>
<name>F6XEV8_CIOIN</name>
<evidence type="ECO:0000256" key="3">
    <source>
        <dbReference type="ARBA" id="ARBA00022898"/>
    </source>
</evidence>
<dbReference type="RefSeq" id="XP_002131253.1">
    <property type="nucleotide sequence ID" value="XM_002131217.4"/>
</dbReference>
<dbReference type="PANTHER" id="PTHR45688">
    <property type="match status" value="1"/>
</dbReference>
<dbReference type="InterPro" id="IPR015421">
    <property type="entry name" value="PyrdxlP-dep_Trfase_major"/>
</dbReference>
<proteinExistence type="inferred from homology"/>
<evidence type="ECO:0000256" key="2">
    <source>
        <dbReference type="ARBA" id="ARBA00008954"/>
    </source>
</evidence>
<dbReference type="OMA" id="GAIETMK"/>
<protein>
    <submittedName>
        <fullName evidence="5">5-phosphohydroxy-L-lysine phospho-lyase</fullName>
    </submittedName>
</protein>
<evidence type="ECO:0000313" key="6">
    <source>
        <dbReference type="Proteomes" id="UP000008144"/>
    </source>
</evidence>
<dbReference type="GeneTree" id="ENSGT00940000171040"/>
<accession>F6XEV8</accession>
<dbReference type="PANTHER" id="PTHR45688:SF13">
    <property type="entry name" value="ALANINE--GLYOXYLATE AMINOTRANSFERASE 2-LIKE"/>
    <property type="match status" value="1"/>
</dbReference>
<dbReference type="Gene3D" id="3.90.1150.10">
    <property type="entry name" value="Aspartate Aminotransferase, domain 1"/>
    <property type="match status" value="1"/>
</dbReference>
<sequence>MHKLTKKRQGSDTSSGCSSLIELELSPQRNNSDLDESQLTKEESLKLRNQHYASVTSLFFRHDPLMIVKGKKQYMYDENGNQYLDCINNVAHVGHCHPAVTAAATQQISQLYTNCRYLNDNLSTYAHRITELFPQPLNVCFLTNSGSEANDLALQLARAHSGGTEVITLDAAYHGHTRSCMEISPYKWVDKVKDKPSYVHVASSPDVYGGKHADAENPAHEYAMDVKHIINNIKQDGKQLSSFIMESMQSCGGQILPPSGYMLEAFRHVHEAGGLCIADEVQVGFGRVGTHYWAFETQGALPDIVTIGKPMGNGHPISGVITSQKVAESFRKISDHYFNTFAGNPVSCAIGHAVLDVISDEKLLKHAEIVGNYALQGMQKLKEKHQLIGDVRGIGLFLGMELVKDRTKKTPATDEAYEILHRMKERFIIISVDGPNNNVLKFKPPMCFSKDNTDQLLQALDDVITNVSASDDSSSNKKSMEVPKVKRAVLVQ</sequence>
<dbReference type="STRING" id="7719.ENSCINP00000011484"/>
<organism evidence="5 6">
    <name type="scientific">Ciona intestinalis</name>
    <name type="common">Transparent sea squirt</name>
    <name type="synonym">Ascidia intestinalis</name>
    <dbReference type="NCBI Taxonomy" id="7719"/>
    <lineage>
        <taxon>Eukaryota</taxon>
        <taxon>Metazoa</taxon>
        <taxon>Chordata</taxon>
        <taxon>Tunicata</taxon>
        <taxon>Ascidiacea</taxon>
        <taxon>Phlebobranchia</taxon>
        <taxon>Cionidae</taxon>
        <taxon>Ciona</taxon>
    </lineage>
</organism>
<dbReference type="CDD" id="cd00610">
    <property type="entry name" value="OAT_like"/>
    <property type="match status" value="1"/>
</dbReference>
<dbReference type="InParanoid" id="F6XEV8"/>
<dbReference type="PROSITE" id="PS00600">
    <property type="entry name" value="AA_TRANSFER_CLASS_3"/>
    <property type="match status" value="1"/>
</dbReference>
<dbReference type="Pfam" id="PF00202">
    <property type="entry name" value="Aminotran_3"/>
    <property type="match status" value="1"/>
</dbReference>
<dbReference type="HOGENOM" id="CLU_016922_8_0_1"/>
<dbReference type="GO" id="GO:0030170">
    <property type="term" value="F:pyridoxal phosphate binding"/>
    <property type="evidence" value="ECO:0007669"/>
    <property type="project" value="InterPro"/>
</dbReference>
<comment type="cofactor">
    <cofactor evidence="1">
        <name>pyridoxal 5'-phosphate</name>
        <dbReference type="ChEBI" id="CHEBI:597326"/>
    </cofactor>
</comment>